<dbReference type="Proteomes" id="UP001060085">
    <property type="component" value="Linkage Group LG04"/>
</dbReference>
<comment type="caution">
    <text evidence="1">The sequence shown here is derived from an EMBL/GenBank/DDBJ whole genome shotgun (WGS) entry which is preliminary data.</text>
</comment>
<name>A0ACC0B862_CATRO</name>
<dbReference type="EMBL" id="CM044704">
    <property type="protein sequence ID" value="KAI5668743.1"/>
    <property type="molecule type" value="Genomic_DNA"/>
</dbReference>
<gene>
    <name evidence="1" type="ORF">M9H77_18596</name>
</gene>
<evidence type="ECO:0000313" key="1">
    <source>
        <dbReference type="EMBL" id="KAI5668743.1"/>
    </source>
</evidence>
<organism evidence="1 2">
    <name type="scientific">Catharanthus roseus</name>
    <name type="common">Madagascar periwinkle</name>
    <name type="synonym">Vinca rosea</name>
    <dbReference type="NCBI Taxonomy" id="4058"/>
    <lineage>
        <taxon>Eukaryota</taxon>
        <taxon>Viridiplantae</taxon>
        <taxon>Streptophyta</taxon>
        <taxon>Embryophyta</taxon>
        <taxon>Tracheophyta</taxon>
        <taxon>Spermatophyta</taxon>
        <taxon>Magnoliopsida</taxon>
        <taxon>eudicotyledons</taxon>
        <taxon>Gunneridae</taxon>
        <taxon>Pentapetalae</taxon>
        <taxon>asterids</taxon>
        <taxon>lamiids</taxon>
        <taxon>Gentianales</taxon>
        <taxon>Apocynaceae</taxon>
        <taxon>Rauvolfioideae</taxon>
        <taxon>Vinceae</taxon>
        <taxon>Catharanthinae</taxon>
        <taxon>Catharanthus</taxon>
    </lineage>
</organism>
<accession>A0ACC0B862</accession>
<protein>
    <submittedName>
        <fullName evidence="1">Uncharacterized protein</fullName>
    </submittedName>
</protein>
<reference evidence="2" key="1">
    <citation type="journal article" date="2023" name="Nat. Plants">
        <title>Single-cell RNA sequencing provides a high-resolution roadmap for understanding the multicellular compartmentation of specialized metabolism.</title>
        <authorList>
            <person name="Sun S."/>
            <person name="Shen X."/>
            <person name="Li Y."/>
            <person name="Li Y."/>
            <person name="Wang S."/>
            <person name="Li R."/>
            <person name="Zhang H."/>
            <person name="Shen G."/>
            <person name="Guo B."/>
            <person name="Wei J."/>
            <person name="Xu J."/>
            <person name="St-Pierre B."/>
            <person name="Chen S."/>
            <person name="Sun C."/>
        </authorList>
    </citation>
    <scope>NUCLEOTIDE SEQUENCE [LARGE SCALE GENOMIC DNA]</scope>
</reference>
<proteinExistence type="predicted"/>
<keyword evidence="2" id="KW-1185">Reference proteome</keyword>
<sequence length="318" mass="34960">MVRPSVRRRGNDLGPVTDRTGRVEGCTITASSRGLRDRYSTSDISSTLTPFATEIYYDTSAPGSSTQPPHIPIRSRTPLPSHRLHTSVPYDIYGSSHPPSQPPPSLYDPYIHASSIHPHIPYRPKVQEPLNEFSGPGRKLGAVFFSSLWAESLPIHLTVHMIIQPLIMVDHDDDDDNNDDDGDDAKDEEPIPMAPGSSSGNFKSRNKRSNKARDVLAPTQRKKATSSDWEQTGPVERGPIDPALIPSYGEHVAGLLKPRSCYITLTCWTPSDPKALFDVATDISSRLSSGDKVACYIQYLLGSSLFTDKTGNIIRAKL</sequence>
<evidence type="ECO:0000313" key="2">
    <source>
        <dbReference type="Proteomes" id="UP001060085"/>
    </source>
</evidence>